<proteinExistence type="predicted"/>
<gene>
    <name evidence="3" type="ORF">OG350_20915</name>
</gene>
<protein>
    <submittedName>
        <fullName evidence="3">Uncharacterized protein</fullName>
    </submittedName>
</protein>
<keyword evidence="4" id="KW-1185">Reference proteome</keyword>
<keyword evidence="2" id="KW-0732">Signal</keyword>
<dbReference type="GeneID" id="97282938"/>
<accession>A0ABZ1KTA1</accession>
<dbReference type="RefSeq" id="WP_405448795.1">
    <property type="nucleotide sequence ID" value="NZ_CP108164.1"/>
</dbReference>
<reference evidence="3 4" key="1">
    <citation type="submission" date="2022-10" db="EMBL/GenBank/DDBJ databases">
        <title>The complete genomes of actinobacterial strains from the NBC collection.</title>
        <authorList>
            <person name="Joergensen T.S."/>
            <person name="Alvarez Arevalo M."/>
            <person name="Sterndorff E.B."/>
            <person name="Faurdal D."/>
            <person name="Vuksanovic O."/>
            <person name="Mourched A.-S."/>
            <person name="Charusanti P."/>
            <person name="Shaw S."/>
            <person name="Blin K."/>
            <person name="Weber T."/>
        </authorList>
    </citation>
    <scope>NUCLEOTIDE SEQUENCE [LARGE SCALE GENOMIC DNA]</scope>
    <source>
        <strain evidence="3 4">NBC_00156</strain>
    </source>
</reference>
<evidence type="ECO:0000313" key="3">
    <source>
        <dbReference type="EMBL" id="WTQ82611.1"/>
    </source>
</evidence>
<feature type="chain" id="PRO_5045073410" evidence="2">
    <location>
        <begin position="34"/>
        <end position="190"/>
    </location>
</feature>
<evidence type="ECO:0000256" key="1">
    <source>
        <dbReference type="SAM" id="MobiDB-lite"/>
    </source>
</evidence>
<feature type="signal peptide" evidence="2">
    <location>
        <begin position="1"/>
        <end position="33"/>
    </location>
</feature>
<feature type="region of interest" description="Disordered" evidence="1">
    <location>
        <begin position="46"/>
        <end position="74"/>
    </location>
</feature>
<evidence type="ECO:0000256" key="2">
    <source>
        <dbReference type="SAM" id="SignalP"/>
    </source>
</evidence>
<sequence>MRKKQSTTTIGGPTARRAVGVALAAGFLTLAVAAPQPALALTAASTATTTKSAPTTESVTATTPGTATTAATVPSPVGTWSVTTQESDHPASTGTLFFYADHTLRLEAHPGPDGKPVFVGTGEWHSGYGGTLHYEFTHPLPGTRTGTAYVELDGVLTSSTGFSACGLTKRVYDDGGTETVTIVMTGTKTA</sequence>
<organism evidence="3 4">
    <name type="scientific">Streptomyces achromogenes</name>
    <dbReference type="NCBI Taxonomy" id="67255"/>
    <lineage>
        <taxon>Bacteria</taxon>
        <taxon>Bacillati</taxon>
        <taxon>Actinomycetota</taxon>
        <taxon>Actinomycetes</taxon>
        <taxon>Kitasatosporales</taxon>
        <taxon>Streptomycetaceae</taxon>
        <taxon>Streptomyces</taxon>
    </lineage>
</organism>
<dbReference type="Proteomes" id="UP001622557">
    <property type="component" value="Chromosome"/>
</dbReference>
<dbReference type="EMBL" id="CP108164">
    <property type="protein sequence ID" value="WTQ82611.1"/>
    <property type="molecule type" value="Genomic_DNA"/>
</dbReference>
<evidence type="ECO:0000313" key="4">
    <source>
        <dbReference type="Proteomes" id="UP001622557"/>
    </source>
</evidence>
<name>A0ABZ1KTA1_STRAH</name>